<protein>
    <submittedName>
        <fullName evidence="1">Uncharacterized protein</fullName>
    </submittedName>
</protein>
<dbReference type="AlphaFoldDB" id="A0A6A5X1K3"/>
<proteinExistence type="predicted"/>
<keyword evidence="2" id="KW-1185">Reference proteome</keyword>
<accession>A0A6A5X1K3</accession>
<dbReference type="Proteomes" id="UP000799779">
    <property type="component" value="Unassembled WGS sequence"/>
</dbReference>
<organism evidence="1 2">
    <name type="scientific">Amniculicola lignicola CBS 123094</name>
    <dbReference type="NCBI Taxonomy" id="1392246"/>
    <lineage>
        <taxon>Eukaryota</taxon>
        <taxon>Fungi</taxon>
        <taxon>Dikarya</taxon>
        <taxon>Ascomycota</taxon>
        <taxon>Pezizomycotina</taxon>
        <taxon>Dothideomycetes</taxon>
        <taxon>Pleosporomycetidae</taxon>
        <taxon>Pleosporales</taxon>
        <taxon>Amniculicolaceae</taxon>
        <taxon>Amniculicola</taxon>
    </lineage>
</organism>
<dbReference type="OrthoDB" id="21214at2759"/>
<name>A0A6A5X1K3_9PLEO</name>
<sequence>MRFAHRFGIEMVFTKHQANAVHIHDTTFNPTRTFYILHHNLFSANNLVIGASSAPTISAYPGGKISDLLRDAARGLSKDDALKHPGLSFGTASSEVSPGSSHSSHELTFTPMKKHRRTYEWVQDSVVYPWRCNGKLRANSLTLYEIIGERRIVVAPYAQRWGSWAADGVLLVDVQEVDEVVVVFTACVMLQRMMWRWRREFRDMVEGDAEMVDICVLWFGILPF</sequence>
<reference evidence="1" key="1">
    <citation type="journal article" date="2020" name="Stud. Mycol.">
        <title>101 Dothideomycetes genomes: a test case for predicting lifestyles and emergence of pathogens.</title>
        <authorList>
            <person name="Haridas S."/>
            <person name="Albert R."/>
            <person name="Binder M."/>
            <person name="Bloem J."/>
            <person name="Labutti K."/>
            <person name="Salamov A."/>
            <person name="Andreopoulos B."/>
            <person name="Baker S."/>
            <person name="Barry K."/>
            <person name="Bills G."/>
            <person name="Bluhm B."/>
            <person name="Cannon C."/>
            <person name="Castanera R."/>
            <person name="Culley D."/>
            <person name="Daum C."/>
            <person name="Ezra D."/>
            <person name="Gonzalez J."/>
            <person name="Henrissat B."/>
            <person name="Kuo A."/>
            <person name="Liang C."/>
            <person name="Lipzen A."/>
            <person name="Lutzoni F."/>
            <person name="Magnuson J."/>
            <person name="Mondo S."/>
            <person name="Nolan M."/>
            <person name="Ohm R."/>
            <person name="Pangilinan J."/>
            <person name="Park H.-J."/>
            <person name="Ramirez L."/>
            <person name="Alfaro M."/>
            <person name="Sun H."/>
            <person name="Tritt A."/>
            <person name="Yoshinaga Y."/>
            <person name="Zwiers L.-H."/>
            <person name="Turgeon B."/>
            <person name="Goodwin S."/>
            <person name="Spatafora J."/>
            <person name="Crous P."/>
            <person name="Grigoriev I."/>
        </authorList>
    </citation>
    <scope>NUCLEOTIDE SEQUENCE</scope>
    <source>
        <strain evidence="1">CBS 123094</strain>
    </source>
</reference>
<dbReference type="EMBL" id="ML977562">
    <property type="protein sequence ID" value="KAF2005645.1"/>
    <property type="molecule type" value="Genomic_DNA"/>
</dbReference>
<evidence type="ECO:0000313" key="1">
    <source>
        <dbReference type="EMBL" id="KAF2005645.1"/>
    </source>
</evidence>
<gene>
    <name evidence="1" type="ORF">P154DRAFT_570941</name>
</gene>
<evidence type="ECO:0000313" key="2">
    <source>
        <dbReference type="Proteomes" id="UP000799779"/>
    </source>
</evidence>